<dbReference type="RefSeq" id="WP_051374456.1">
    <property type="nucleotide sequence ID" value="NZ_CP017561.2"/>
</dbReference>
<proteinExistence type="inferred from homology"/>
<keyword evidence="6" id="KW-0067">ATP-binding</keyword>
<dbReference type="GO" id="GO:0003723">
    <property type="term" value="F:RNA binding"/>
    <property type="evidence" value="ECO:0007669"/>
    <property type="project" value="UniProtKB-KW"/>
</dbReference>
<dbReference type="OrthoDB" id="9805698at2"/>
<gene>
    <name evidence="11" type="ORF">BJG93_11935</name>
</gene>
<dbReference type="KEGG" id="pspw:BJG93_11935"/>
<evidence type="ECO:0000256" key="4">
    <source>
        <dbReference type="ARBA" id="ARBA00022723"/>
    </source>
</evidence>
<accession>A0A1I9YI97</accession>
<dbReference type="InterPro" id="IPR043519">
    <property type="entry name" value="NT_sf"/>
</dbReference>
<keyword evidence="5" id="KW-0547">Nucleotide-binding</keyword>
<evidence type="ECO:0000313" key="11">
    <source>
        <dbReference type="EMBL" id="APA86030.1"/>
    </source>
</evidence>
<keyword evidence="7" id="KW-0460">Magnesium</keyword>
<reference evidence="11" key="1">
    <citation type="submission" date="2016-09" db="EMBL/GenBank/DDBJ databases">
        <title>The Complete Genome of Burkholderia sprentiae wsm5005.</title>
        <authorList>
            <person name="De Meyer S."/>
            <person name="Wang P."/>
            <person name="Terpolilli J."/>
        </authorList>
    </citation>
    <scope>NUCLEOTIDE SEQUENCE [LARGE SCALE GENOMIC DNA]</scope>
    <source>
        <strain evidence="11">WSM5005</strain>
    </source>
</reference>
<keyword evidence="8 9" id="KW-0694">RNA-binding</keyword>
<dbReference type="Gene3D" id="3.30.460.10">
    <property type="entry name" value="Beta Polymerase, domain 2"/>
    <property type="match status" value="1"/>
</dbReference>
<evidence type="ECO:0000256" key="6">
    <source>
        <dbReference type="ARBA" id="ARBA00022840"/>
    </source>
</evidence>
<dbReference type="PANTHER" id="PTHR47545">
    <property type="entry name" value="MULTIFUNCTIONAL CCA PROTEIN"/>
    <property type="match status" value="1"/>
</dbReference>
<dbReference type="SUPFAM" id="SSF81301">
    <property type="entry name" value="Nucleotidyltransferase"/>
    <property type="match status" value="1"/>
</dbReference>
<keyword evidence="12" id="KW-1185">Reference proteome</keyword>
<dbReference type="InterPro" id="IPR002646">
    <property type="entry name" value="PolA_pol_head_dom"/>
</dbReference>
<keyword evidence="1 9" id="KW-0808">Transferase</keyword>
<dbReference type="GO" id="GO:0016779">
    <property type="term" value="F:nucleotidyltransferase activity"/>
    <property type="evidence" value="ECO:0007669"/>
    <property type="project" value="UniProtKB-KW"/>
</dbReference>
<dbReference type="GO" id="GO:0005524">
    <property type="term" value="F:ATP binding"/>
    <property type="evidence" value="ECO:0007669"/>
    <property type="project" value="UniProtKB-KW"/>
</dbReference>
<evidence type="ECO:0000256" key="3">
    <source>
        <dbReference type="ARBA" id="ARBA00022695"/>
    </source>
</evidence>
<evidence type="ECO:0000256" key="8">
    <source>
        <dbReference type="ARBA" id="ARBA00022884"/>
    </source>
</evidence>
<dbReference type="Proteomes" id="UP000179860">
    <property type="component" value="Chromosome 1"/>
</dbReference>
<feature type="domain" description="Poly A polymerase head" evidence="10">
    <location>
        <begin position="43"/>
        <end position="163"/>
    </location>
</feature>
<evidence type="ECO:0000256" key="9">
    <source>
        <dbReference type="RuleBase" id="RU003953"/>
    </source>
</evidence>
<dbReference type="EMBL" id="CP017561">
    <property type="protein sequence ID" value="APA86030.1"/>
    <property type="molecule type" value="Genomic_DNA"/>
</dbReference>
<protein>
    <recommendedName>
        <fullName evidence="10">Poly A polymerase head domain-containing protein</fullName>
    </recommendedName>
</protein>
<comment type="similarity">
    <text evidence="9">Belongs to the tRNA nucleotidyltransferase/poly(A) polymerase family.</text>
</comment>
<keyword evidence="2" id="KW-0819">tRNA processing</keyword>
<evidence type="ECO:0000313" key="12">
    <source>
        <dbReference type="Proteomes" id="UP000179860"/>
    </source>
</evidence>
<dbReference type="InterPro" id="IPR050124">
    <property type="entry name" value="tRNA_CCA-adding_enzyme"/>
</dbReference>
<organism evidence="11 12">
    <name type="scientific">Paraburkholderia sprentiae WSM5005</name>
    <dbReference type="NCBI Taxonomy" id="754502"/>
    <lineage>
        <taxon>Bacteria</taxon>
        <taxon>Pseudomonadati</taxon>
        <taxon>Pseudomonadota</taxon>
        <taxon>Betaproteobacteria</taxon>
        <taxon>Burkholderiales</taxon>
        <taxon>Burkholderiaceae</taxon>
        <taxon>Paraburkholderia</taxon>
    </lineage>
</organism>
<evidence type="ECO:0000256" key="2">
    <source>
        <dbReference type="ARBA" id="ARBA00022694"/>
    </source>
</evidence>
<dbReference type="Pfam" id="PF01743">
    <property type="entry name" value="PolyA_pol"/>
    <property type="match status" value="1"/>
</dbReference>
<evidence type="ECO:0000256" key="5">
    <source>
        <dbReference type="ARBA" id="ARBA00022741"/>
    </source>
</evidence>
<reference evidence="11" key="2">
    <citation type="submission" date="2021-06" db="EMBL/GenBank/DDBJ databases">
        <authorList>
            <person name="Rogers T.H."/>
            <person name="Ramsay J.P."/>
            <person name="Wang P."/>
            <person name="Terpolilli J."/>
        </authorList>
    </citation>
    <scope>NUCLEOTIDE SEQUENCE [LARGE SCALE GENOMIC DNA]</scope>
    <source>
        <strain evidence="11">WSM5005</strain>
    </source>
</reference>
<keyword evidence="4" id="KW-0479">Metal-binding</keyword>
<dbReference type="STRING" id="754502.BJG93_11935"/>
<dbReference type="GO" id="GO:0046872">
    <property type="term" value="F:metal ion binding"/>
    <property type="evidence" value="ECO:0007669"/>
    <property type="project" value="UniProtKB-KW"/>
</dbReference>
<keyword evidence="3" id="KW-0548">Nucleotidyltransferase</keyword>
<dbReference type="GO" id="GO:0008033">
    <property type="term" value="P:tRNA processing"/>
    <property type="evidence" value="ECO:0007669"/>
    <property type="project" value="UniProtKB-KW"/>
</dbReference>
<dbReference type="PANTHER" id="PTHR47545:SF1">
    <property type="entry name" value="MULTIFUNCTIONAL CCA PROTEIN"/>
    <property type="match status" value="1"/>
</dbReference>
<evidence type="ECO:0000256" key="1">
    <source>
        <dbReference type="ARBA" id="ARBA00022679"/>
    </source>
</evidence>
<name>A0A1I9YI97_9BURK</name>
<sequence>MHDLYTGSDAHRLLVRRISASLSAWEGFETIADAMRLLTEVDVYLVGGSLRNAIAEIDAPMTDFDFMVQGPQTSEFLEILRSAGALTTGPFGSPRWRRHSDDQVYADVIPVTTFNNGLWRCQDIIDALNQFDFTANAIALDIATHELHDPQNGVRDARARIIRAVRFDFPNEPISNFTEITRNSVLWFRLVHYANKLNFSIDSVTRRWIKANEAYRSDEAIFSSLFFPPLINY</sequence>
<dbReference type="AlphaFoldDB" id="A0A1I9YI97"/>
<evidence type="ECO:0000259" key="10">
    <source>
        <dbReference type="Pfam" id="PF01743"/>
    </source>
</evidence>
<evidence type="ECO:0000256" key="7">
    <source>
        <dbReference type="ARBA" id="ARBA00022842"/>
    </source>
</evidence>